<dbReference type="KEGG" id="tvl:FAZ95_10800"/>
<evidence type="ECO:0008006" key="3">
    <source>
        <dbReference type="Google" id="ProtNLM"/>
    </source>
</evidence>
<accession>A0A4P8IPR4</accession>
<name>A0A4P8IPR4_9BURK</name>
<dbReference type="Gene3D" id="3.30.1360.120">
    <property type="entry name" value="Probable tRNA modification gtpase trme, domain 1"/>
    <property type="match status" value="1"/>
</dbReference>
<reference evidence="1 2" key="1">
    <citation type="submission" date="2019-05" db="EMBL/GenBank/DDBJ databases">
        <title>Burkholderia sp. DHOD12, isolated from subtropical forest soil.</title>
        <authorList>
            <person name="Gao Z.-H."/>
            <person name="Qiu L.-H."/>
        </authorList>
    </citation>
    <scope>NUCLEOTIDE SEQUENCE [LARGE SCALE GENOMIC DNA]</scope>
    <source>
        <strain evidence="1 2">DHOD12</strain>
    </source>
</reference>
<gene>
    <name evidence="1" type="ORF">FAZ95_10800</name>
</gene>
<dbReference type="OrthoDB" id="9814782at2"/>
<sequence length="215" mass="22873">MPRESFQPHISIRKESASMDRLVARSTVSPQFVSESAFPIRAGSLQISALPLAGIVRVQGRSADEAFRSSVAAALGLRLPEGEAISMGAEARLAWAGPNEYLCYCALADEDKCVSALTAALAGQFATVTLVSDSRVGFLVTGSNATAFLSKGCSIDMHPVAFPAGRAVTTRFAGLPAVLMRGEADDYAIYFDVAYVEFVLKWLLDAAEEFMAPAQ</sequence>
<dbReference type="Gene3D" id="3.30.70.1520">
    <property type="entry name" value="Heterotetrameric sarcosine oxidase"/>
    <property type="match status" value="1"/>
</dbReference>
<proteinExistence type="predicted"/>
<evidence type="ECO:0000313" key="2">
    <source>
        <dbReference type="Proteomes" id="UP000298656"/>
    </source>
</evidence>
<evidence type="ECO:0000313" key="1">
    <source>
        <dbReference type="EMBL" id="QCP49615.1"/>
    </source>
</evidence>
<dbReference type="AlphaFoldDB" id="A0A4P8IPR4"/>
<dbReference type="Proteomes" id="UP000298656">
    <property type="component" value="Chromosome 1"/>
</dbReference>
<dbReference type="EMBL" id="CP040077">
    <property type="protein sequence ID" value="QCP49615.1"/>
    <property type="molecule type" value="Genomic_DNA"/>
</dbReference>
<organism evidence="1 2">
    <name type="scientific">Trinickia violacea</name>
    <dbReference type="NCBI Taxonomy" id="2571746"/>
    <lineage>
        <taxon>Bacteria</taxon>
        <taxon>Pseudomonadati</taxon>
        <taxon>Pseudomonadota</taxon>
        <taxon>Betaproteobacteria</taxon>
        <taxon>Burkholderiales</taxon>
        <taxon>Burkholderiaceae</taxon>
        <taxon>Trinickia</taxon>
    </lineage>
</organism>
<dbReference type="InterPro" id="IPR027266">
    <property type="entry name" value="TrmE/GcvT-like"/>
</dbReference>
<keyword evidence="2" id="KW-1185">Reference proteome</keyword>
<dbReference type="SUPFAM" id="SSF103025">
    <property type="entry name" value="Folate-binding domain"/>
    <property type="match status" value="1"/>
</dbReference>
<dbReference type="InterPro" id="IPR007375">
    <property type="entry name" value="SoxG"/>
</dbReference>
<dbReference type="Pfam" id="PF04268">
    <property type="entry name" value="SoxG"/>
    <property type="match status" value="1"/>
</dbReference>
<protein>
    <recommendedName>
        <fullName evidence="3">Sarcosine oxidase subunit gamma</fullName>
    </recommendedName>
</protein>